<feature type="compositionally biased region" description="Pro residues" evidence="17">
    <location>
        <begin position="472"/>
        <end position="481"/>
    </location>
</feature>
<dbReference type="EMBL" id="JANPWB010000006">
    <property type="protein sequence ID" value="KAJ1178328.1"/>
    <property type="molecule type" value="Genomic_DNA"/>
</dbReference>
<feature type="compositionally biased region" description="Basic residues" evidence="17">
    <location>
        <begin position="51"/>
        <end position="60"/>
    </location>
</feature>
<dbReference type="GO" id="GO:0032133">
    <property type="term" value="C:chromosome passenger complex"/>
    <property type="evidence" value="ECO:0007669"/>
    <property type="project" value="TreeGrafter"/>
</dbReference>
<feature type="compositionally biased region" description="Basic and acidic residues" evidence="17">
    <location>
        <begin position="610"/>
        <end position="625"/>
    </location>
</feature>
<evidence type="ECO:0000259" key="18">
    <source>
        <dbReference type="Pfam" id="PF03941"/>
    </source>
</evidence>
<evidence type="ECO:0000256" key="6">
    <source>
        <dbReference type="ARBA" id="ARBA00022454"/>
    </source>
</evidence>
<feature type="compositionally biased region" description="Basic residues" evidence="17">
    <location>
        <begin position="295"/>
        <end position="308"/>
    </location>
</feature>
<proteinExistence type="inferred from homology"/>
<dbReference type="AlphaFoldDB" id="A0AAV7TRI4"/>
<feature type="region of interest" description="Disordered" evidence="17">
    <location>
        <begin position="177"/>
        <end position="201"/>
    </location>
</feature>
<dbReference type="GO" id="GO:0030496">
    <property type="term" value="C:midbody"/>
    <property type="evidence" value="ECO:0007669"/>
    <property type="project" value="UniProtKB-SubCell"/>
</dbReference>
<dbReference type="GO" id="GO:0005634">
    <property type="term" value="C:nucleus"/>
    <property type="evidence" value="ECO:0007669"/>
    <property type="project" value="UniProtKB-SubCell"/>
</dbReference>
<evidence type="ECO:0000256" key="2">
    <source>
        <dbReference type="ARBA" id="ARBA00004186"/>
    </source>
</evidence>
<comment type="caution">
    <text evidence="20">The sequence shown here is derived from an EMBL/GenBank/DDBJ whole genome shotgun (WGS) entry which is preliminary data.</text>
</comment>
<dbReference type="GO" id="GO:0005874">
    <property type="term" value="C:microtubule"/>
    <property type="evidence" value="ECO:0007669"/>
    <property type="project" value="UniProtKB-KW"/>
</dbReference>
<feature type="compositionally biased region" description="Basic and acidic residues" evidence="17">
    <location>
        <begin position="632"/>
        <end position="649"/>
    </location>
</feature>
<keyword evidence="6" id="KW-0158">Chromosome</keyword>
<feature type="compositionally biased region" description="Basic and acidic residues" evidence="17">
    <location>
        <begin position="318"/>
        <end position="329"/>
    </location>
</feature>
<keyword evidence="7" id="KW-0963">Cytoplasm</keyword>
<evidence type="ECO:0000256" key="14">
    <source>
        <dbReference type="ARBA" id="ARBA00023242"/>
    </source>
</evidence>
<evidence type="ECO:0000256" key="7">
    <source>
        <dbReference type="ARBA" id="ARBA00022490"/>
    </source>
</evidence>
<dbReference type="Pfam" id="PF03941">
    <property type="entry name" value="INCENP_ARK-bind"/>
    <property type="match status" value="1"/>
</dbReference>
<evidence type="ECO:0000256" key="9">
    <source>
        <dbReference type="ARBA" id="ARBA00022701"/>
    </source>
</evidence>
<evidence type="ECO:0000256" key="13">
    <source>
        <dbReference type="ARBA" id="ARBA00023212"/>
    </source>
</evidence>
<evidence type="ECO:0000256" key="3">
    <source>
        <dbReference type="ARBA" id="ARBA00004214"/>
    </source>
</evidence>
<keyword evidence="14" id="KW-0539">Nucleus</keyword>
<evidence type="ECO:0000256" key="12">
    <source>
        <dbReference type="ARBA" id="ARBA00022838"/>
    </source>
</evidence>
<feature type="domain" description="Inner centromere protein ARK-binding" evidence="18">
    <location>
        <begin position="865"/>
        <end position="921"/>
    </location>
</feature>
<evidence type="ECO:0000256" key="10">
    <source>
        <dbReference type="ARBA" id="ARBA00022776"/>
    </source>
</evidence>
<feature type="compositionally biased region" description="Polar residues" evidence="17">
    <location>
        <begin position="839"/>
        <end position="849"/>
    </location>
</feature>
<keyword evidence="21" id="KW-1185">Reference proteome</keyword>
<dbReference type="GO" id="GO:0000776">
    <property type="term" value="C:kinetochore"/>
    <property type="evidence" value="ECO:0007669"/>
    <property type="project" value="UniProtKB-KW"/>
</dbReference>
<dbReference type="InterPro" id="IPR022006">
    <property type="entry name" value="INCENP_N"/>
</dbReference>
<evidence type="ECO:0000313" key="21">
    <source>
        <dbReference type="Proteomes" id="UP001066276"/>
    </source>
</evidence>
<dbReference type="GO" id="GO:0051310">
    <property type="term" value="P:metaphase chromosome alignment"/>
    <property type="evidence" value="ECO:0007669"/>
    <property type="project" value="TreeGrafter"/>
</dbReference>
<organism evidence="20 21">
    <name type="scientific">Pleurodeles waltl</name>
    <name type="common">Iberian ribbed newt</name>
    <dbReference type="NCBI Taxonomy" id="8319"/>
    <lineage>
        <taxon>Eukaryota</taxon>
        <taxon>Metazoa</taxon>
        <taxon>Chordata</taxon>
        <taxon>Craniata</taxon>
        <taxon>Vertebrata</taxon>
        <taxon>Euteleostomi</taxon>
        <taxon>Amphibia</taxon>
        <taxon>Batrachia</taxon>
        <taxon>Caudata</taxon>
        <taxon>Salamandroidea</taxon>
        <taxon>Salamandridae</taxon>
        <taxon>Pleurodelinae</taxon>
        <taxon>Pleurodeles</taxon>
    </lineage>
</organism>
<keyword evidence="16" id="KW-0137">Centromere</keyword>
<keyword evidence="8" id="KW-0132">Cell division</keyword>
<protein>
    <recommendedName>
        <fullName evidence="22">Inner centromere protein</fullName>
    </recommendedName>
</protein>
<dbReference type="GO" id="GO:1990385">
    <property type="term" value="C:meiotic spindle midzone"/>
    <property type="evidence" value="ECO:0007669"/>
    <property type="project" value="TreeGrafter"/>
</dbReference>
<feature type="compositionally biased region" description="Basic and acidic residues" evidence="17">
    <location>
        <begin position="412"/>
        <end position="432"/>
    </location>
</feature>
<evidence type="ECO:0000256" key="11">
    <source>
        <dbReference type="ARBA" id="ARBA00022829"/>
    </source>
</evidence>
<evidence type="ECO:0000313" key="20">
    <source>
        <dbReference type="EMBL" id="KAJ1178328.1"/>
    </source>
</evidence>
<keyword evidence="12" id="KW-0995">Kinetochore</keyword>
<dbReference type="GO" id="GO:0000281">
    <property type="term" value="P:mitotic cytokinesis"/>
    <property type="evidence" value="ECO:0007669"/>
    <property type="project" value="TreeGrafter"/>
</dbReference>
<evidence type="ECO:0000256" key="15">
    <source>
        <dbReference type="ARBA" id="ARBA00023306"/>
    </source>
</evidence>
<feature type="region of interest" description="Disordered" evidence="17">
    <location>
        <begin position="610"/>
        <end position="883"/>
    </location>
</feature>
<comment type="similarity">
    <text evidence="5">Belongs to the INCENP family.</text>
</comment>
<evidence type="ECO:0008006" key="22">
    <source>
        <dbReference type="Google" id="ProtNLM"/>
    </source>
</evidence>
<dbReference type="GO" id="GO:0051257">
    <property type="term" value="P:meiotic spindle midzone assembly"/>
    <property type="evidence" value="ECO:0007669"/>
    <property type="project" value="TreeGrafter"/>
</dbReference>
<evidence type="ECO:0000256" key="17">
    <source>
        <dbReference type="SAM" id="MobiDB-lite"/>
    </source>
</evidence>
<feature type="compositionally biased region" description="Basic and acidic residues" evidence="17">
    <location>
        <begin position="658"/>
        <end position="818"/>
    </location>
</feature>
<name>A0AAV7TRI4_PLEWA</name>
<keyword evidence="15" id="KW-0131">Cell cycle</keyword>
<comment type="subcellular location">
    <subcellularLocation>
        <location evidence="4">Chromosome</location>
        <location evidence="4">Centromere</location>
        <location evidence="4">Kinetochore</location>
    </subcellularLocation>
    <subcellularLocation>
        <location evidence="2">Cytoplasm</location>
        <location evidence="2">Cytoskeleton</location>
        <location evidence="2">Spindle</location>
    </subcellularLocation>
    <subcellularLocation>
        <location evidence="3">Midbody</location>
    </subcellularLocation>
    <subcellularLocation>
        <location evidence="1">Nucleus</location>
    </subcellularLocation>
</comment>
<feature type="region of interest" description="Disordered" evidence="17">
    <location>
        <begin position="406"/>
        <end position="481"/>
    </location>
</feature>
<evidence type="ECO:0000256" key="8">
    <source>
        <dbReference type="ARBA" id="ARBA00022618"/>
    </source>
</evidence>
<dbReference type="Gene3D" id="6.10.250.2990">
    <property type="match status" value="1"/>
</dbReference>
<evidence type="ECO:0000259" key="19">
    <source>
        <dbReference type="Pfam" id="PF12178"/>
    </source>
</evidence>
<keyword evidence="13" id="KW-0206">Cytoskeleton</keyword>
<dbReference type="Gene3D" id="1.20.5.3600">
    <property type="match status" value="1"/>
</dbReference>
<reference evidence="20" key="1">
    <citation type="journal article" date="2022" name="bioRxiv">
        <title>Sequencing and chromosome-scale assembly of the giantPleurodeles waltlgenome.</title>
        <authorList>
            <person name="Brown T."/>
            <person name="Elewa A."/>
            <person name="Iarovenko S."/>
            <person name="Subramanian E."/>
            <person name="Araus A.J."/>
            <person name="Petzold A."/>
            <person name="Susuki M."/>
            <person name="Suzuki K.-i.T."/>
            <person name="Hayashi T."/>
            <person name="Toyoda A."/>
            <person name="Oliveira C."/>
            <person name="Osipova E."/>
            <person name="Leigh N.D."/>
            <person name="Simon A."/>
            <person name="Yun M.H."/>
        </authorList>
    </citation>
    <scope>NUCLEOTIDE SEQUENCE</scope>
    <source>
        <strain evidence="20">20211129_DDA</strain>
        <tissue evidence="20">Liver</tissue>
    </source>
</reference>
<dbReference type="InterPro" id="IPR005635">
    <property type="entry name" value="Inner_centromere_prot_ARK-bd"/>
</dbReference>
<accession>A0AAV7TRI4</accession>
<feature type="domain" description="Chromosome passenger complex (CPC) protein INCENP N-terminal" evidence="19">
    <location>
        <begin position="2"/>
        <end position="31"/>
    </location>
</feature>
<dbReference type="PANTHER" id="PTHR13142">
    <property type="entry name" value="INNER CENTROMERE PROTEIN"/>
    <property type="match status" value="1"/>
</dbReference>
<keyword evidence="11" id="KW-0159">Chromosome partition</keyword>
<evidence type="ECO:0000256" key="5">
    <source>
        <dbReference type="ARBA" id="ARBA00010042"/>
    </source>
</evidence>
<feature type="region of interest" description="Disordered" evidence="17">
    <location>
        <begin position="38"/>
        <end position="80"/>
    </location>
</feature>
<evidence type="ECO:0000256" key="4">
    <source>
        <dbReference type="ARBA" id="ARBA00004629"/>
    </source>
</evidence>
<evidence type="ECO:0000256" key="16">
    <source>
        <dbReference type="ARBA" id="ARBA00023328"/>
    </source>
</evidence>
<dbReference type="Proteomes" id="UP001066276">
    <property type="component" value="Chromosome 3_2"/>
</dbReference>
<sequence length="958" mass="111745">MLEVFARKHEEFSMNVENKHLVWLREIEEEARRMFSSDFNAEPELMPKTPSQKRRRKKARPSGVPEEDSTRRRLSRRSNNWRSSIRRLSMKLQNMEAVEEQTFTQQETQRVTRLTRAQAQKAVCTNPDSDSRKVSELPVVQPPFSSLPCVKISTKDRKSAEDALETLTPIEEVRFSSKETISSPPKVQPSAVLDASKTPEGKCRSANKVKIAASTPKEVGMNDDIVHMDTSVNREENAAPLLEISTQSHEMEEMDIQLINLSADAQEGIRVPVTDVSRISVSKSTPTGSKSDRRSVRRSLVGRHSRRHSLMDKYSLASKRESMTREAMRKSIRRSISKKAWESSASSYQSSTDGMDEGTIKARPELIPLPSAEEKEDGQSPRRSLRSRNAKKIAISNLSELEQQIPRVTRQKLADSKAEEEKENAPDARLEFQDTQSARRKSYKRAVDSLYDEGLDGQHGDVGQSPPRKKTPSPPCPNNKVVRPPPAHLRTFLHTVQKNQMLMSTPGSGCSSSKSNIVKSFIKRTTPLKSDNKSDFVERERQRLENLRKKQEAEIQRKLKMEEEKKRKLEELKLRREERQRKVLQARERVEQIGEEKKRKIEQKFAQIDEKSEKVREDRLAEEKAKKKLTAKKMEEAEVRRRQDEEARRQKIQQMEEEERKHQELMQKKREEEDQERAKKIAEAKKLAEQRQAEQERERQREQQLAAEKDLERQKELERMQAEKERERQEKERTLQLQREQERAAREEAAAQEKERLWKEVEERKKKEQQERQEKLRKELEQERRAKEEQERRAKEEQERRLREERRAKEEREMKAKEQQAALVAKSLNVTLDVPKSPASESYKMTPQGSKPKPPKICDEDYGMDINSGDSTDDESEPRKPIPAWASGKLLTDAMRQQFYNPINVDRTFGRIESPKLEEMFYKNKPRYLKRTSSAVWHSPPLTNHRSNVLIPYGSKKY</sequence>
<keyword evidence="10" id="KW-0498">Mitosis</keyword>
<feature type="compositionally biased region" description="Polar residues" evidence="17">
    <location>
        <begin position="280"/>
        <end position="289"/>
    </location>
</feature>
<gene>
    <name evidence="20" type="ORF">NDU88_003574</name>
</gene>
<keyword evidence="9" id="KW-0493">Microtubule</keyword>
<dbReference type="PANTHER" id="PTHR13142:SF1">
    <property type="entry name" value="INNER CENTROMERE PROTEIN"/>
    <property type="match status" value="1"/>
</dbReference>
<evidence type="ECO:0000256" key="1">
    <source>
        <dbReference type="ARBA" id="ARBA00004123"/>
    </source>
</evidence>
<dbReference type="Pfam" id="PF12178">
    <property type="entry name" value="INCENP_N"/>
    <property type="match status" value="1"/>
</dbReference>
<feature type="region of interest" description="Disordered" evidence="17">
    <location>
        <begin position="280"/>
        <end position="389"/>
    </location>
</feature>